<gene>
    <name evidence="1" type="ORF">RCC_05637</name>
</gene>
<organism evidence="1 2">
    <name type="scientific">Ramularia collo-cygni</name>
    <dbReference type="NCBI Taxonomy" id="112498"/>
    <lineage>
        <taxon>Eukaryota</taxon>
        <taxon>Fungi</taxon>
        <taxon>Dikarya</taxon>
        <taxon>Ascomycota</taxon>
        <taxon>Pezizomycotina</taxon>
        <taxon>Dothideomycetes</taxon>
        <taxon>Dothideomycetidae</taxon>
        <taxon>Mycosphaerellales</taxon>
        <taxon>Mycosphaerellaceae</taxon>
        <taxon>Ramularia</taxon>
    </lineage>
</organism>
<dbReference type="RefSeq" id="XP_023626672.1">
    <property type="nucleotide sequence ID" value="XM_023770904.1"/>
</dbReference>
<evidence type="ECO:0000313" key="2">
    <source>
        <dbReference type="Proteomes" id="UP000225277"/>
    </source>
</evidence>
<protein>
    <submittedName>
        <fullName evidence="1">Uncharacterized protein</fullName>
    </submittedName>
</protein>
<dbReference type="OrthoDB" id="3828488at2759"/>
<dbReference type="GeneID" id="35600791"/>
<name>A0A2D3URK1_9PEZI</name>
<sequence>MPEWLNPVVNPEFLVGSRFDIREQALANARVLWPMVEQERIVSGRATSARALPSTLEVVITSHGRWCEAAIVHGGEIRNGEVAPQYIFVESQRFGSEREALYAVLTVTQVKLYKMWSENVQLAPGTNRYVDGKGYGAFFM</sequence>
<proteinExistence type="predicted"/>
<keyword evidence="2" id="KW-1185">Reference proteome</keyword>
<evidence type="ECO:0000313" key="1">
    <source>
        <dbReference type="EMBL" id="CZT19782.1"/>
    </source>
</evidence>
<dbReference type="EMBL" id="FJUY01000008">
    <property type="protein sequence ID" value="CZT19782.1"/>
    <property type="molecule type" value="Genomic_DNA"/>
</dbReference>
<reference evidence="1 2" key="1">
    <citation type="submission" date="2016-03" db="EMBL/GenBank/DDBJ databases">
        <authorList>
            <person name="Ploux O."/>
        </authorList>
    </citation>
    <scope>NUCLEOTIDE SEQUENCE [LARGE SCALE GENOMIC DNA]</scope>
    <source>
        <strain evidence="1 2">URUG2</strain>
    </source>
</reference>
<dbReference type="AlphaFoldDB" id="A0A2D3URK1"/>
<accession>A0A2D3URK1</accession>
<dbReference type="Proteomes" id="UP000225277">
    <property type="component" value="Unassembled WGS sequence"/>
</dbReference>